<dbReference type="NCBIfam" id="NF047352">
    <property type="entry name" value="P_loop_sacsin"/>
    <property type="match status" value="1"/>
</dbReference>
<feature type="compositionally biased region" description="Polar residues" evidence="1">
    <location>
        <begin position="9"/>
        <end position="19"/>
    </location>
</feature>
<accession>A0A6G0RX41</accession>
<dbReference type="InterPro" id="IPR058210">
    <property type="entry name" value="SACS/Nov_dom"/>
</dbReference>
<reference evidence="4 5" key="1">
    <citation type="submission" date="2018-09" db="EMBL/GenBank/DDBJ databases">
        <title>Genomic investigation of the strawberry pathogen Phytophthora fragariae indicates pathogenicity is determined by transcriptional variation in three key races.</title>
        <authorList>
            <person name="Adams T.M."/>
            <person name="Armitage A.D."/>
            <person name="Sobczyk M.K."/>
            <person name="Bates H.J."/>
            <person name="Dunwell J.M."/>
            <person name="Nellist C.F."/>
            <person name="Harrison R.J."/>
        </authorList>
    </citation>
    <scope>NUCLEOTIDE SEQUENCE [LARGE SCALE GENOMIC DNA]</scope>
    <source>
        <strain evidence="4 5">NOV-77</strain>
    </source>
</reference>
<feature type="domain" description="Protein NO VEIN C-terminal" evidence="2">
    <location>
        <begin position="2629"/>
        <end position="2717"/>
    </location>
</feature>
<evidence type="ECO:0000256" key="1">
    <source>
        <dbReference type="SAM" id="MobiDB-lite"/>
    </source>
</evidence>
<evidence type="ECO:0000313" key="5">
    <source>
        <dbReference type="Proteomes" id="UP000486351"/>
    </source>
</evidence>
<feature type="region of interest" description="Disordered" evidence="1">
    <location>
        <begin position="294"/>
        <end position="313"/>
    </location>
</feature>
<dbReference type="InterPro" id="IPR036890">
    <property type="entry name" value="HATPase_C_sf"/>
</dbReference>
<feature type="compositionally biased region" description="Basic and acidic residues" evidence="1">
    <location>
        <begin position="469"/>
        <end position="487"/>
    </location>
</feature>
<evidence type="ECO:0000259" key="3">
    <source>
        <dbReference type="Pfam" id="PF25794"/>
    </source>
</evidence>
<feature type="region of interest" description="Disordered" evidence="1">
    <location>
        <begin position="2502"/>
        <end position="2537"/>
    </location>
</feature>
<dbReference type="PANTHER" id="PTHR32387:SF0">
    <property type="entry name" value="PROTEIN NO VEIN"/>
    <property type="match status" value="1"/>
</dbReference>
<dbReference type="SUPFAM" id="SSF55874">
    <property type="entry name" value="ATPase domain of HSP90 chaperone/DNA topoisomerase II/histidine kinase"/>
    <property type="match status" value="1"/>
</dbReference>
<feature type="region of interest" description="Disordered" evidence="1">
    <location>
        <begin position="952"/>
        <end position="992"/>
    </location>
</feature>
<dbReference type="EMBL" id="QXFY01000455">
    <property type="protein sequence ID" value="KAE9343895.1"/>
    <property type="molecule type" value="Genomic_DNA"/>
</dbReference>
<organism evidence="4 5">
    <name type="scientific">Phytophthora fragariae</name>
    <dbReference type="NCBI Taxonomy" id="53985"/>
    <lineage>
        <taxon>Eukaryota</taxon>
        <taxon>Sar</taxon>
        <taxon>Stramenopiles</taxon>
        <taxon>Oomycota</taxon>
        <taxon>Peronosporomycetes</taxon>
        <taxon>Peronosporales</taxon>
        <taxon>Peronosporaceae</taxon>
        <taxon>Phytophthora</taxon>
    </lineage>
</organism>
<proteinExistence type="predicted"/>
<feature type="compositionally biased region" description="Acidic residues" evidence="1">
    <location>
        <begin position="2521"/>
        <end position="2532"/>
    </location>
</feature>
<comment type="caution">
    <text evidence="4">The sequence shown here is derived from an EMBL/GenBank/DDBJ whole genome shotgun (WGS) entry which is preliminary data.</text>
</comment>
<feature type="compositionally biased region" description="Polar residues" evidence="1">
    <location>
        <begin position="704"/>
        <end position="720"/>
    </location>
</feature>
<dbReference type="Proteomes" id="UP000486351">
    <property type="component" value="Unassembled WGS sequence"/>
</dbReference>
<dbReference type="InterPro" id="IPR052957">
    <property type="entry name" value="Auxin_embryo_med"/>
</dbReference>
<dbReference type="PANTHER" id="PTHR32387">
    <property type="entry name" value="WU:FJ29H11"/>
    <property type="match status" value="1"/>
</dbReference>
<protein>
    <submittedName>
        <fullName evidence="4">Uncharacterized protein</fullName>
    </submittedName>
</protein>
<dbReference type="InterPro" id="IPR024975">
    <property type="entry name" value="NOV_C"/>
</dbReference>
<name>A0A6G0RX41_9STRA</name>
<feature type="compositionally biased region" description="Low complexity" evidence="1">
    <location>
        <begin position="971"/>
        <end position="984"/>
    </location>
</feature>
<feature type="compositionally biased region" description="Low complexity" evidence="1">
    <location>
        <begin position="28"/>
        <end position="43"/>
    </location>
</feature>
<dbReference type="Gene3D" id="3.30.565.10">
    <property type="entry name" value="Histidine kinase-like ATPase, C-terminal domain"/>
    <property type="match status" value="1"/>
</dbReference>
<sequence length="2745" mass="305916">MRQPPGGRSNWSRFQQQQHAPRDASGYAPQAPYSLQPSPQSYQQPPPNASQVQRDVVAFVEAFRANQSRPSAPPNALTLDMVVRAVCSHFRVNAFEDLMGTSALQLPALRQLHTVNQRVWTFVTCFVQSRRVNTLFECQQAFLQHEGLRNFHELKMGNSFLHTEAVQQLYRSPVALMAVTTSDVLAALKQFEDMLGHDAFRASSHIDLNEFLQFLAQQYRQPSAQAMGVLIDPSGFGVYVGMLRRVANNEMKEMKTLEQQFQREVAEKMFRLTKEKFSDDNRKRALEELLEQTNARSTQLESEEGAQMRRGGKKNNMQSLSLDMLKRVTDVDVYLDNVLRRKAAADAKNPQTYRKPISSQEIAETDSKLRNQMTRFLVSSQKSRHHSRLKVVTWVVCSIMAKTYALLLSDDKIPDADGDGAEDVKKVSESDKEECDCCCVGKDTCTCSCTCKCHVESSDEEEEEEDGKEETTKTAKSDEEKASRISDKFPVMPTDPFARRLAKVAAAPKVTLEEVEAEVESFLEAQSPRDDEPRTAKEVLQVLSSLESHLIIKFSTKPNSASWAGRRSVLELLPDLLDSAEDNMHDDETSAGKWLLELLQSRGGGGGVSNSSSPITEKRLQDEVLPFVRECRDVISSSSSLSALSSERQQQWIARRVFVELGCARVEDLGLPSMEEMIKLADEEPAREETSVVKFAGSLDLPQGDSSSDDMVSSNETTGESMQQKLLTEQALEKLRKCPYLVDVSLYMDWQERYAPLCGSLLSFIRVHEMILLDHAPSSNNFMFVSCLNGTILRVNEKSTPSDLELLCARAQQANTHVAARQVAVHLVSMVVTCKGQANFPKQLVQAHLRAYLSSVTKDKSTGSYPERFALEVLLETPVEFADFVMSLLLGVLTQTTGSTVSNESGSADRVWKACRSDAERKALLYVSSRSLSGLWASEMVKWCSLRDSPPASCTEDDGDDAANENAKHAATSQSTSSTSATNDSTEDESKIASLFDASSPEAALATFSSGLSAQESKELSPVEDIASDDSCRSFIDDLRRKQFGVGLQIQDEATTSVLRIQQQRLERALKRLSDELYSESTHFVLELLQNADDNTYDDAVVPLGDFTLTADKEIVFYNNERGFSPANIQAICDVGASTKEAADSEASIGKKGIGFKSVFKVSDNPQVHSNGFHICFHAKSAQHGTGMGYILPYWLDDVAHWKQRRGTTFVLPLNDTSVQRVDDISQSLMAFEPSVLLFLRRIRELRLRDSARQLALHFLKKEKQLHANAQIVELYSQVKKSESSVEVVQQNWLVVKEKLEPPQLFTRSHPAEIAIAFPLTFQGEDSRPPLQEVFAYLPLRSYGFRFILQGDFEIPSSREAITNGSEWNEWLVSKFPKLVRAAVSSYVSSIQTSDGEADADKTVGAISHLLSLLPLENEVQAPFRSIIPEVMRELRQVKWLLSASSAMGGFLMPSELIDCIELTGNEASESTTTLLEALSEDVLAATFNKRFLHPALSRAMTASMKSQLRIEQLHSSHLMRVLSLSADKDSIDWTVKILALLAKLWRKDRHSKLLRQELRLIKCFPLQRKGRDSSTKWISLAEAHDSLFVSGARADDGSSTRDKSYEFYGDLRILDDTFTKAINKSSRLRAFLMNDVGIHVMEDHDLIRHHILPKMTELRSSAEDTNASIEAGADVGVVIEYGRFLSSHLVSCSNCPMQADVKANMVVATSSRRVVSADNTNLLVILPSTLKEMPQLASWVNTQLESSDQNSLAIVSSEYFSGTGRGSPKDSVDKQWQQLLVDVCELPLLFDAASLTSDPRSQAGMEKVLKWIEAEDDIAVKRSVSTSLAQYFDKHWSSAEDKSNIDGDDSSTADDKEDVVSMWRQYCWLEGSDGQFYRSTDLWLSAETTTRLLTSAMVTFSAMTWKSDDFAKRVLGLRATPTTDDVLPVISSLSVDSTLTSTIEIDQMIPLYAFLWEECQRSDACRVEITKAFSRKSMLFVPAESDKPQRFIGVKNAVWTSTAHNGELVALETQYPKTLCEFFTDVCGVQRKPSVAFLCEMITEHQGYFTAKLSDSENTKAWKKKMLPLLSALSKKVKKRSLSKAEIKVIKKTLKSTPWLPVRSVGGLSNVLMLCSSKDSPVHATTEKEKKLQKLLVAVAKEASPESSSKKRKDGDGIKLVHLGAVADDGDLDALLSMAKISTLSAHLEAKASVWCKVLARFTKSSALDNKKSRKKLLKLLQFVVKIWSSVLSTSSSSDNTQLQHSVVFPTIDDNHQWAPAADMYINDQTDLSKSDFQQPGHSDQLQVLGLFPWNYFVDSSTSEEDSSEVTRVQKILTEICGMKSLKEHLQYEVSVLSTQRPASEAFHEKLRSAFALAQRFLIHSHRSLYDQLEHDTIAKLASELQCMLVDGHDGFQVVYRVGNSFSLRRGVDASSQCFLDISNSTLYMQSVTGDEEASALSPVLMEISRKLFGAQVATSVANLLYLSLLQPSPQMREQWLVETQLLPPLPSSEADKLWVEDTATSTSVLENSGRKRDSEDMEDGEIDAEEAPMKKPYAPAQQNYLAAQDPQFAPLPPSANFDTPGNGAHYGMPMQRHPSYPPLPPQPIEGAPFHPPLPPPSPGSGMQSLSLPHTMTKEERAAIGRWGEEYVFNQLKQQHAEKESSLTVEWVNEKEESGLPYDLTLSSAGKVVEYIEVKSTRTMEKGVFEISMNELDQAAIHGSTYSIYRVFNAGNPALCRVIRMKNPVSLVRQRRIQLALVMQ</sequence>
<dbReference type="Pfam" id="PF13020">
    <property type="entry name" value="NOV_C"/>
    <property type="match status" value="1"/>
</dbReference>
<feature type="region of interest" description="Disordered" evidence="1">
    <location>
        <begin position="2552"/>
        <end position="2589"/>
    </location>
</feature>
<evidence type="ECO:0000313" key="4">
    <source>
        <dbReference type="EMBL" id="KAE9343895.1"/>
    </source>
</evidence>
<feature type="region of interest" description="Disordered" evidence="1">
    <location>
        <begin position="699"/>
        <end position="720"/>
    </location>
</feature>
<dbReference type="Pfam" id="PF25794">
    <property type="entry name" value="SACS"/>
    <property type="match status" value="1"/>
</dbReference>
<gene>
    <name evidence="4" type="ORF">PF008_g9474</name>
</gene>
<feature type="region of interest" description="Disordered" evidence="1">
    <location>
        <begin position="460"/>
        <end position="489"/>
    </location>
</feature>
<feature type="region of interest" description="Disordered" evidence="1">
    <location>
        <begin position="1"/>
        <end position="49"/>
    </location>
</feature>
<evidence type="ECO:0000259" key="2">
    <source>
        <dbReference type="Pfam" id="PF13020"/>
    </source>
</evidence>
<feature type="domain" description="Sacsin/Nov" evidence="3">
    <location>
        <begin position="1077"/>
        <end position="1175"/>
    </location>
</feature>